<proteinExistence type="predicted"/>
<protein>
    <submittedName>
        <fullName evidence="1">Uncharacterized protein</fullName>
    </submittedName>
</protein>
<accession>W4QSY7</accession>
<dbReference type="AlphaFoldDB" id="W4QSY7"/>
<reference evidence="1 2" key="1">
    <citation type="journal article" date="2014" name="Genome Announc.">
        <title>Draft Genome Sequences of Three Alkaliphilic Bacillus Strains, Bacillus wakoensis JCM 9140T, Bacillus akibai JCM 9157T, and Bacillus hemicellulosilyticus JCM 9152T.</title>
        <authorList>
            <person name="Yuki M."/>
            <person name="Oshima K."/>
            <person name="Suda W."/>
            <person name="Oshida Y."/>
            <person name="Kitamura K."/>
            <person name="Iida T."/>
            <person name="Hattori M."/>
            <person name="Ohkuma M."/>
        </authorList>
    </citation>
    <scope>NUCLEOTIDE SEQUENCE [LARGE SCALE GENOMIC DNA]</scope>
    <source>
        <strain evidence="1 2">JCM 9157</strain>
    </source>
</reference>
<dbReference type="Proteomes" id="UP000018896">
    <property type="component" value="Unassembled WGS sequence"/>
</dbReference>
<evidence type="ECO:0000313" key="1">
    <source>
        <dbReference type="EMBL" id="GAE35260.1"/>
    </source>
</evidence>
<organism evidence="1 2">
    <name type="scientific">Halalkalibacter akibai (strain ATCC 43226 / DSM 21942 / CIP 109018 / JCM 9157 / 1139)</name>
    <name type="common">Bacillus akibai</name>
    <dbReference type="NCBI Taxonomy" id="1236973"/>
    <lineage>
        <taxon>Bacteria</taxon>
        <taxon>Bacillati</taxon>
        <taxon>Bacillota</taxon>
        <taxon>Bacilli</taxon>
        <taxon>Bacillales</taxon>
        <taxon>Bacillaceae</taxon>
        <taxon>Halalkalibacter</taxon>
    </lineage>
</organism>
<comment type="caution">
    <text evidence="1">The sequence shown here is derived from an EMBL/GenBank/DDBJ whole genome shotgun (WGS) entry which is preliminary data.</text>
</comment>
<dbReference type="STRING" id="1236973.JCM9157_2360"/>
<evidence type="ECO:0000313" key="2">
    <source>
        <dbReference type="Proteomes" id="UP000018896"/>
    </source>
</evidence>
<name>W4QSY7_HALA3</name>
<gene>
    <name evidence="1" type="ORF">JCM9157_2360</name>
</gene>
<sequence>MSSVCTKSCFLDGVDWKISIVHKKIKKIKKGIVNNGKGTYNKTQLVQPFSHYSKRMLFLKASMQTIAPFVQGWLIDDCSLLKSNFEY</sequence>
<dbReference type="EMBL" id="BAUV01000016">
    <property type="protein sequence ID" value="GAE35260.1"/>
    <property type="molecule type" value="Genomic_DNA"/>
</dbReference>
<keyword evidence="2" id="KW-1185">Reference proteome</keyword>